<organism evidence="7 8">
    <name type="scientific">Paenibacillus sabinae T27</name>
    <dbReference type="NCBI Taxonomy" id="1268072"/>
    <lineage>
        <taxon>Bacteria</taxon>
        <taxon>Bacillati</taxon>
        <taxon>Bacillota</taxon>
        <taxon>Bacilli</taxon>
        <taxon>Bacillales</taxon>
        <taxon>Paenibacillaceae</taxon>
        <taxon>Paenibacillus</taxon>
    </lineage>
</organism>
<comment type="subcellular location">
    <subcellularLocation>
        <location evidence="1">Endomembrane system</location>
        <topology evidence="1">Multi-pass membrane protein</topology>
    </subcellularLocation>
</comment>
<evidence type="ECO:0000313" key="8">
    <source>
        <dbReference type="Proteomes" id="UP000019772"/>
    </source>
</evidence>
<sequence length="130" mass="15271">MEQQSVLDKMKFRARQLKSNLIILYLSYSDPRVKWYAKLFTLCVVAYAFSPIDLIPDFIPILGYLDDLIIVPLGIFLALKMLPKDVIEENRAKAQEIKSKPKNWFTATLFIAVWVLLAIWVSMFIYMRFF</sequence>
<dbReference type="OrthoDB" id="9800202at2"/>
<dbReference type="GO" id="GO:0012505">
    <property type="term" value="C:endomembrane system"/>
    <property type="evidence" value="ECO:0007669"/>
    <property type="project" value="UniProtKB-SubCell"/>
</dbReference>
<dbReference type="HOGENOM" id="CLU_139031_0_1_9"/>
<evidence type="ECO:0000256" key="2">
    <source>
        <dbReference type="ARBA" id="ARBA00022692"/>
    </source>
</evidence>
<dbReference type="Proteomes" id="UP000019772">
    <property type="component" value="Chromosome"/>
</dbReference>
<dbReference type="eggNOG" id="COG3339">
    <property type="taxonomic scope" value="Bacteria"/>
</dbReference>
<dbReference type="STRING" id="1268072.PSAB_03955"/>
<keyword evidence="4 5" id="KW-0472">Membrane</keyword>
<accession>X4ZE21</accession>
<feature type="transmembrane region" description="Helical" evidence="5">
    <location>
        <begin position="35"/>
        <end position="55"/>
    </location>
</feature>
<evidence type="ECO:0000256" key="4">
    <source>
        <dbReference type="ARBA" id="ARBA00023136"/>
    </source>
</evidence>
<dbReference type="Pfam" id="PF06803">
    <property type="entry name" value="DUF1232"/>
    <property type="match status" value="1"/>
</dbReference>
<feature type="domain" description="DUF1232" evidence="6">
    <location>
        <begin position="37"/>
        <end position="73"/>
    </location>
</feature>
<evidence type="ECO:0000259" key="6">
    <source>
        <dbReference type="Pfam" id="PF06803"/>
    </source>
</evidence>
<evidence type="ECO:0000313" key="7">
    <source>
        <dbReference type="EMBL" id="AHV95727.1"/>
    </source>
</evidence>
<evidence type="ECO:0000256" key="3">
    <source>
        <dbReference type="ARBA" id="ARBA00022989"/>
    </source>
</evidence>
<dbReference type="EMBL" id="CP004078">
    <property type="protein sequence ID" value="AHV95727.1"/>
    <property type="molecule type" value="Genomic_DNA"/>
</dbReference>
<dbReference type="PATRIC" id="fig|1268072.3.peg.816"/>
<proteinExistence type="predicted"/>
<name>X4ZE21_9BACL</name>
<protein>
    <recommendedName>
        <fullName evidence="6">DUF1232 domain-containing protein</fullName>
    </recommendedName>
</protein>
<keyword evidence="2 5" id="KW-0812">Transmembrane</keyword>
<reference evidence="7 8" key="1">
    <citation type="journal article" date="2014" name="PLoS Genet.">
        <title>Comparative Genomic Analysis of N2-Fixing and Non-N2-Fixing Paenibacillus spp.: Organization, Evolution and Expression of the Nitrogen Fixation Genes.</title>
        <authorList>
            <person name="Xie J.B."/>
            <person name="Du Z."/>
            <person name="Bai L."/>
            <person name="Tian C."/>
            <person name="Zhang Y."/>
            <person name="Xie J.Y."/>
            <person name="Wang T."/>
            <person name="Liu X."/>
            <person name="Chen X."/>
            <person name="Cheng Q."/>
            <person name="Chen S."/>
            <person name="Li J."/>
        </authorList>
    </citation>
    <scope>NUCLEOTIDE SEQUENCE [LARGE SCALE GENOMIC DNA]</scope>
    <source>
        <strain evidence="7 8">T27</strain>
    </source>
</reference>
<keyword evidence="8" id="KW-1185">Reference proteome</keyword>
<evidence type="ECO:0000256" key="1">
    <source>
        <dbReference type="ARBA" id="ARBA00004127"/>
    </source>
</evidence>
<feature type="transmembrane region" description="Helical" evidence="5">
    <location>
        <begin position="103"/>
        <end position="127"/>
    </location>
</feature>
<dbReference type="RefSeq" id="WP_025333305.1">
    <property type="nucleotide sequence ID" value="NZ_CP004078.1"/>
</dbReference>
<dbReference type="KEGG" id="psab:PSAB_03955"/>
<keyword evidence="3 5" id="KW-1133">Transmembrane helix</keyword>
<dbReference type="InterPro" id="IPR010652">
    <property type="entry name" value="DUF1232"/>
</dbReference>
<gene>
    <name evidence="7" type="ORF">PSAB_03955</name>
</gene>
<dbReference type="AlphaFoldDB" id="X4ZE21"/>
<feature type="transmembrane region" description="Helical" evidence="5">
    <location>
        <begin position="61"/>
        <end position="82"/>
    </location>
</feature>
<evidence type="ECO:0000256" key="5">
    <source>
        <dbReference type="SAM" id="Phobius"/>
    </source>
</evidence>